<dbReference type="InterPro" id="IPR046867">
    <property type="entry name" value="AldOxase/xan_DH_MoCoBD2"/>
</dbReference>
<feature type="domain" description="Aldehyde oxidase/xanthine dehydrogenase a/b hammerhead" evidence="2">
    <location>
        <begin position="23"/>
        <end position="136"/>
    </location>
</feature>
<dbReference type="GO" id="GO:0016491">
    <property type="term" value="F:oxidoreductase activity"/>
    <property type="evidence" value="ECO:0007669"/>
    <property type="project" value="InterPro"/>
</dbReference>
<dbReference type="eggNOG" id="COG1529">
    <property type="taxonomic scope" value="Bacteria"/>
</dbReference>
<dbReference type="InterPro" id="IPR016208">
    <property type="entry name" value="Ald_Oxase/xanthine_DH-like"/>
</dbReference>
<evidence type="ECO:0000259" key="2">
    <source>
        <dbReference type="SMART" id="SM01008"/>
    </source>
</evidence>
<dbReference type="Proteomes" id="UP000001880">
    <property type="component" value="Chromosome"/>
</dbReference>
<dbReference type="Pfam" id="PF01315">
    <property type="entry name" value="Ald_Xan_dh_C"/>
    <property type="match status" value="1"/>
</dbReference>
<dbReference type="InterPro" id="IPR037165">
    <property type="entry name" value="AldOxase/xan_DH_Mopterin-bd_sf"/>
</dbReference>
<accession>D0LNJ1</accession>
<dbReference type="SUPFAM" id="SSF56003">
    <property type="entry name" value="Molybdenum cofactor-binding domain"/>
    <property type="match status" value="1"/>
</dbReference>
<sequence>MNSESRSVIGRPVPRVDGPRKVSGRAPYAAEHELDTRPYHAWIVEAARARATIARIDSERAAAAPGVIRVITHDNAPPQRPYGEPEDAGRFAMSHALLCDRQVRYRGQAVALVVAETLEAARAAAQLVEVEYSDGDASKGGDGDSEGVRHAIDGSEPESAREKPDELDGGLEPDVCPGDFDRAYADADVTVDSVYTTAGLISAAMEPHATIAQWRDDGDGKQLTVYSSNQILQSAVTALATTFCLEESQVRVLAPYIGGGFGSKLAIHADAVLASIAAMVLDHPVKLVQTRRNLFTNGPHRGNSHQRLRLGAKRDGTITAVGQDSVMPMAIGYAFAEPVASSARASYRCDAMHTTHRVIPVAMPPIDSMRAPGEAIGTLALEAALDELALELDMDPLALRLQNIPEREPQSGKPFASNDLRRCLERGAERFGWSQRPPPRQRQGRFWKGWGMAACTRFNILMEAEARVRLTRDGHAVAELDMTDLGTGSYTILSQIVADTLGLALDAVTVHLGDSSLPATAGSGGSFGAASAGGALLNACRALREQLAELARTHQGSALRGRSGEACLSEGRLHLGDASSALAELVALAGEELSAEGSVAPGDDQEKYAQYSYGAHFVELSVDGASGEVRLERALGAFSFGRVLNPITARSQLIGGMTFGIGGALTEALMLDPRYGIHVNRDFAEYHLAVQRDVPPLEVLMLGEPDPKCGPLQSKGVGELGLCGIGGAIANAVFHATGVRVRDFPITPDKVLAGLPPL</sequence>
<dbReference type="AlphaFoldDB" id="D0LNJ1"/>
<dbReference type="PANTHER" id="PTHR11908:SF123">
    <property type="entry name" value="ALDEHYDE OXIDOREDUCTASE MOLYBDENUM-BINDING SUBUNIT PAOC"/>
    <property type="match status" value="1"/>
</dbReference>
<name>D0LNJ1_HALO1</name>
<feature type="region of interest" description="Disordered" evidence="1">
    <location>
        <begin position="1"/>
        <end position="24"/>
    </location>
</feature>
<dbReference type="Gene3D" id="3.90.1170.50">
    <property type="entry name" value="Aldehyde oxidase/xanthine dehydrogenase, a/b hammerhead"/>
    <property type="match status" value="1"/>
</dbReference>
<dbReference type="RefSeq" id="WP_012829494.1">
    <property type="nucleotide sequence ID" value="NC_013440.1"/>
</dbReference>
<feature type="region of interest" description="Disordered" evidence="1">
    <location>
        <begin position="132"/>
        <end position="172"/>
    </location>
</feature>
<proteinExistence type="predicted"/>
<evidence type="ECO:0000256" key="1">
    <source>
        <dbReference type="SAM" id="MobiDB-lite"/>
    </source>
</evidence>
<keyword evidence="4" id="KW-1185">Reference proteome</keyword>
<dbReference type="Pfam" id="PF02738">
    <property type="entry name" value="MoCoBD_1"/>
    <property type="match status" value="1"/>
</dbReference>
<protein>
    <submittedName>
        <fullName evidence="3">Aldehyde oxidase and xanthine dehydrogenase molybdopterin binding protein</fullName>
    </submittedName>
</protein>
<dbReference type="SUPFAM" id="SSF54665">
    <property type="entry name" value="CO dehydrogenase molybdoprotein N-domain-like"/>
    <property type="match status" value="1"/>
</dbReference>
<dbReference type="OrthoDB" id="9775084at2"/>
<dbReference type="InterPro" id="IPR036856">
    <property type="entry name" value="Ald_Oxase/Xan_DH_a/b_sf"/>
</dbReference>
<dbReference type="SMART" id="SM01008">
    <property type="entry name" value="Ald_Xan_dh_C"/>
    <property type="match status" value="1"/>
</dbReference>
<gene>
    <name evidence="3" type="ordered locus">Hoch_4402</name>
</gene>
<dbReference type="HOGENOM" id="CLU_001681_2_2_7"/>
<dbReference type="Gene3D" id="3.30.365.10">
    <property type="entry name" value="Aldehyde oxidase/xanthine dehydrogenase, molybdopterin binding domain"/>
    <property type="match status" value="4"/>
</dbReference>
<dbReference type="STRING" id="502025.Hoch_4402"/>
<evidence type="ECO:0000313" key="4">
    <source>
        <dbReference type="Proteomes" id="UP000001880"/>
    </source>
</evidence>
<dbReference type="InterPro" id="IPR000674">
    <property type="entry name" value="Ald_Oxase/Xan_DH_a/b"/>
</dbReference>
<organism evidence="3 4">
    <name type="scientific">Haliangium ochraceum (strain DSM 14365 / JCM 11303 / SMP-2)</name>
    <dbReference type="NCBI Taxonomy" id="502025"/>
    <lineage>
        <taxon>Bacteria</taxon>
        <taxon>Pseudomonadati</taxon>
        <taxon>Myxococcota</taxon>
        <taxon>Polyangia</taxon>
        <taxon>Haliangiales</taxon>
        <taxon>Kofleriaceae</taxon>
        <taxon>Haliangium</taxon>
    </lineage>
</organism>
<reference evidence="3 4" key="1">
    <citation type="journal article" date="2010" name="Stand. Genomic Sci.">
        <title>Complete genome sequence of Haliangium ochraceum type strain (SMP-2).</title>
        <authorList>
            <consortium name="US DOE Joint Genome Institute (JGI-PGF)"/>
            <person name="Ivanova N."/>
            <person name="Daum C."/>
            <person name="Lang E."/>
            <person name="Abt B."/>
            <person name="Kopitz M."/>
            <person name="Saunders E."/>
            <person name="Lapidus A."/>
            <person name="Lucas S."/>
            <person name="Glavina Del Rio T."/>
            <person name="Nolan M."/>
            <person name="Tice H."/>
            <person name="Copeland A."/>
            <person name="Cheng J.F."/>
            <person name="Chen F."/>
            <person name="Bruce D."/>
            <person name="Goodwin L."/>
            <person name="Pitluck S."/>
            <person name="Mavromatis K."/>
            <person name="Pati A."/>
            <person name="Mikhailova N."/>
            <person name="Chen A."/>
            <person name="Palaniappan K."/>
            <person name="Land M."/>
            <person name="Hauser L."/>
            <person name="Chang Y.J."/>
            <person name="Jeffries C.D."/>
            <person name="Detter J.C."/>
            <person name="Brettin T."/>
            <person name="Rohde M."/>
            <person name="Goker M."/>
            <person name="Bristow J."/>
            <person name="Markowitz V."/>
            <person name="Eisen J.A."/>
            <person name="Hugenholtz P."/>
            <person name="Kyrpides N.C."/>
            <person name="Klenk H.P."/>
        </authorList>
    </citation>
    <scope>NUCLEOTIDE SEQUENCE [LARGE SCALE GENOMIC DNA]</scope>
    <source>
        <strain evidence="4">DSM 14365 / CIP 107738 / JCM 11303 / AJ 13395 / SMP-2</strain>
    </source>
</reference>
<dbReference type="Pfam" id="PF20256">
    <property type="entry name" value="MoCoBD_2"/>
    <property type="match status" value="1"/>
</dbReference>
<dbReference type="PANTHER" id="PTHR11908">
    <property type="entry name" value="XANTHINE DEHYDROGENASE"/>
    <property type="match status" value="1"/>
</dbReference>
<dbReference type="KEGG" id="hoh:Hoch_4402"/>
<feature type="compositionally biased region" description="Basic and acidic residues" evidence="1">
    <location>
        <begin position="136"/>
        <end position="166"/>
    </location>
</feature>
<dbReference type="EMBL" id="CP001804">
    <property type="protein sequence ID" value="ACY16896.1"/>
    <property type="molecule type" value="Genomic_DNA"/>
</dbReference>
<dbReference type="InterPro" id="IPR008274">
    <property type="entry name" value="AldOxase/xan_DH_MoCoBD1"/>
</dbReference>
<dbReference type="GO" id="GO:0005506">
    <property type="term" value="F:iron ion binding"/>
    <property type="evidence" value="ECO:0007669"/>
    <property type="project" value="InterPro"/>
</dbReference>
<evidence type="ECO:0000313" key="3">
    <source>
        <dbReference type="EMBL" id="ACY16896.1"/>
    </source>
</evidence>